<dbReference type="PANTHER" id="PTHR43833">
    <property type="entry name" value="POTASSIUM CHANNEL PROTEIN 2-RELATED-RELATED"/>
    <property type="match status" value="1"/>
</dbReference>
<organism evidence="3 4">
    <name type="scientific">Dissulfuribacter thermophilus</name>
    <dbReference type="NCBI Taxonomy" id="1156395"/>
    <lineage>
        <taxon>Bacteria</taxon>
        <taxon>Pseudomonadati</taxon>
        <taxon>Thermodesulfobacteriota</taxon>
        <taxon>Dissulfuribacteria</taxon>
        <taxon>Dissulfuribacterales</taxon>
        <taxon>Dissulfuribacteraceae</taxon>
        <taxon>Dissulfuribacter</taxon>
    </lineage>
</organism>
<proteinExistence type="predicted"/>
<accession>A0A1B9F895</accession>
<evidence type="ECO:0000259" key="1">
    <source>
        <dbReference type="PROSITE" id="PS51201"/>
    </source>
</evidence>
<dbReference type="GO" id="GO:0008324">
    <property type="term" value="F:monoatomic cation transmembrane transporter activity"/>
    <property type="evidence" value="ECO:0007669"/>
    <property type="project" value="InterPro"/>
</dbReference>
<dbReference type="Pfam" id="PF02080">
    <property type="entry name" value="TrkA_C"/>
    <property type="match status" value="1"/>
</dbReference>
<dbReference type="PROSITE" id="PS51202">
    <property type="entry name" value="RCK_C"/>
    <property type="match status" value="1"/>
</dbReference>
<dbReference type="STRING" id="1156395.DBT_0621"/>
<dbReference type="EMBL" id="MAGO01000002">
    <property type="protein sequence ID" value="OCC16159.1"/>
    <property type="molecule type" value="Genomic_DNA"/>
</dbReference>
<evidence type="ECO:0000313" key="3">
    <source>
        <dbReference type="EMBL" id="OCC16159.1"/>
    </source>
</evidence>
<dbReference type="Proteomes" id="UP000093080">
    <property type="component" value="Unassembled WGS sequence"/>
</dbReference>
<dbReference type="Gene3D" id="3.30.70.1450">
    <property type="entry name" value="Regulator of K+ conductance, C-terminal domain"/>
    <property type="match status" value="1"/>
</dbReference>
<dbReference type="AlphaFoldDB" id="A0A1B9F895"/>
<dbReference type="PANTHER" id="PTHR43833:SF7">
    <property type="entry name" value="KTR SYSTEM POTASSIUM UPTAKE PROTEIN C"/>
    <property type="match status" value="1"/>
</dbReference>
<dbReference type="Gene3D" id="3.40.50.720">
    <property type="entry name" value="NAD(P)-binding Rossmann-like Domain"/>
    <property type="match status" value="1"/>
</dbReference>
<name>A0A1B9F895_9BACT</name>
<dbReference type="Pfam" id="PF02254">
    <property type="entry name" value="TrkA_N"/>
    <property type="match status" value="1"/>
</dbReference>
<reference evidence="3 4" key="1">
    <citation type="submission" date="2016-06" db="EMBL/GenBank/DDBJ databases">
        <title>Respiratory ammonification of nitrate coupled to the oxidation of elemental sulfur in deep-sea autotrophic thermophilic bacteria.</title>
        <authorList>
            <person name="Slobodkina G.B."/>
            <person name="Mardanov A.V."/>
            <person name="Ravin N.V."/>
            <person name="Frolova A.A."/>
            <person name="Viryasiv M.B."/>
            <person name="Chernyh N.A."/>
            <person name="Bonch-Osmolovskaya E.A."/>
            <person name="Slobodkin A.I."/>
        </authorList>
    </citation>
    <scope>NUCLEOTIDE SEQUENCE [LARGE SCALE GENOMIC DNA]</scope>
    <source>
        <strain evidence="3 4">S69</strain>
    </source>
</reference>
<protein>
    <submittedName>
        <fullName evidence="3">Trk system potassium uptake protein TrkA</fullName>
    </submittedName>
</protein>
<dbReference type="SUPFAM" id="SSF51735">
    <property type="entry name" value="NAD(P)-binding Rossmann-fold domains"/>
    <property type="match status" value="1"/>
</dbReference>
<dbReference type="SUPFAM" id="SSF116726">
    <property type="entry name" value="TrkA C-terminal domain-like"/>
    <property type="match status" value="1"/>
</dbReference>
<dbReference type="InterPro" id="IPR006037">
    <property type="entry name" value="RCK_C"/>
</dbReference>
<dbReference type="OrthoDB" id="9776294at2"/>
<feature type="domain" description="RCK C-terminal" evidence="2">
    <location>
        <begin position="135"/>
        <end position="216"/>
    </location>
</feature>
<dbReference type="GO" id="GO:0006813">
    <property type="term" value="P:potassium ion transport"/>
    <property type="evidence" value="ECO:0007669"/>
    <property type="project" value="InterPro"/>
</dbReference>
<dbReference type="PROSITE" id="PS51201">
    <property type="entry name" value="RCK_N"/>
    <property type="match status" value="1"/>
</dbReference>
<evidence type="ECO:0000313" key="4">
    <source>
        <dbReference type="Proteomes" id="UP000093080"/>
    </source>
</evidence>
<feature type="domain" description="RCK N-terminal" evidence="1">
    <location>
        <begin position="3"/>
        <end position="119"/>
    </location>
</feature>
<dbReference type="RefSeq" id="WP_067616249.1">
    <property type="nucleotide sequence ID" value="NZ_MAGO01000002.1"/>
</dbReference>
<dbReference type="InterPro" id="IPR036291">
    <property type="entry name" value="NAD(P)-bd_dom_sf"/>
</dbReference>
<sequence length="216" mass="24208">MKKRKYAIIGLGKFGYFLAKELSQMNSEVLCIDKNEAIVEEVSNFVSHAVVADASKREVIEDLGLHEMEKVVVAVGSLTQSVLITLYLREMQCKFILAKANDEDHATVLNLVGAHEIIIPERNSARKVAQMLTTPNIVDFLPMMPEFCVAEVKAPSAFIGHTLGELQLRRKYNIYVLGIKNDLNGKIELMPPAEHVVRENEILIFMGKRVDAEKIS</sequence>
<comment type="caution">
    <text evidence="3">The sequence shown here is derived from an EMBL/GenBank/DDBJ whole genome shotgun (WGS) entry which is preliminary data.</text>
</comment>
<gene>
    <name evidence="3" type="ORF">DBT_0621</name>
</gene>
<dbReference type="InterPro" id="IPR050721">
    <property type="entry name" value="Trk_Ktr_HKT_K-transport"/>
</dbReference>
<dbReference type="InterPro" id="IPR003148">
    <property type="entry name" value="RCK_N"/>
</dbReference>
<keyword evidence="4" id="KW-1185">Reference proteome</keyword>
<dbReference type="InterPro" id="IPR036721">
    <property type="entry name" value="RCK_C_sf"/>
</dbReference>
<evidence type="ECO:0000259" key="2">
    <source>
        <dbReference type="PROSITE" id="PS51202"/>
    </source>
</evidence>